<evidence type="ECO:0000256" key="1">
    <source>
        <dbReference type="ARBA" id="ARBA00000085"/>
    </source>
</evidence>
<dbReference type="PANTHER" id="PTHR43711:SF1">
    <property type="entry name" value="HISTIDINE KINASE 1"/>
    <property type="match status" value="1"/>
</dbReference>
<comment type="caution">
    <text evidence="15">The sequence shown here is derived from an EMBL/GenBank/DDBJ whole genome shotgun (WGS) entry which is preliminary data.</text>
</comment>
<keyword evidence="6" id="KW-0597">Phosphoprotein</keyword>
<dbReference type="Pfam" id="PF02518">
    <property type="entry name" value="HATPase_c"/>
    <property type="match status" value="1"/>
</dbReference>
<sequence>MTERLKKFFVHGFNFVRNNPQIIYTFFLVIVIPLAFVFTSEQFLKITRENQNKLERNRISILEETFALFAGDHMRDPAYLRERIVALGKNNETMRNFQVLGPRFGETYPVVASLNSGDLDTGSEVDNLSTFLLGSASGNPRETYATSYFIEGERYWRGVRAITATSSSETIGYIVVDLSMSQADAVMRKNMRNAYGLLGIIILLIIVMLARQARIIDYATLYQRLKEVDQMKDDFVSMAAHELRTPLAAIRGYANLLQGMKDIPQTHKRDIEMIDASARDLAFLVDDILDVARIQEGRMSFTRTEIDVRALLSSVVLTLQNVAQSKGLALRVEFSDAIPLLTTDEKRTKQIFTNIIGNALKYTFAGEVVVRADVKQNHVVVRVSDTGIGISAEDQKNLFQKFYRVKSKETEDVRGTGLGLWITHQIVKEMGGSISIESIKGKGTDFIITLPVV</sequence>
<dbReference type="Pfam" id="PF00512">
    <property type="entry name" value="HisKA"/>
    <property type="match status" value="1"/>
</dbReference>
<keyword evidence="9 15" id="KW-0418">Kinase</keyword>
<dbReference type="SUPFAM" id="SSF55874">
    <property type="entry name" value="ATPase domain of HSP90 chaperone/DNA topoisomerase II/histidine kinase"/>
    <property type="match status" value="1"/>
</dbReference>
<feature type="transmembrane region" description="Helical" evidence="13">
    <location>
        <begin position="22"/>
        <end position="44"/>
    </location>
</feature>
<keyword evidence="10" id="KW-0067">ATP-binding</keyword>
<keyword evidence="13" id="KW-1133">Transmembrane helix</keyword>
<evidence type="ECO:0000256" key="9">
    <source>
        <dbReference type="ARBA" id="ARBA00022777"/>
    </source>
</evidence>
<evidence type="ECO:0000256" key="13">
    <source>
        <dbReference type="SAM" id="Phobius"/>
    </source>
</evidence>
<comment type="subcellular location">
    <subcellularLocation>
        <location evidence="2">Cell membrane</location>
    </subcellularLocation>
    <subcellularLocation>
        <location evidence="3">Membrane raft</location>
        <topology evidence="3">Multi-pass membrane protein</topology>
    </subcellularLocation>
</comment>
<evidence type="ECO:0000259" key="14">
    <source>
        <dbReference type="PROSITE" id="PS50109"/>
    </source>
</evidence>
<gene>
    <name evidence="15" type="ORF">UW78_C0001G0040</name>
</gene>
<dbReference type="InterPro" id="IPR003594">
    <property type="entry name" value="HATPase_dom"/>
</dbReference>
<reference evidence="15 16" key="1">
    <citation type="journal article" date="2015" name="Nature">
        <title>rRNA introns, odd ribosomes, and small enigmatic genomes across a large radiation of phyla.</title>
        <authorList>
            <person name="Brown C.T."/>
            <person name="Hug L.A."/>
            <person name="Thomas B.C."/>
            <person name="Sharon I."/>
            <person name="Castelle C.J."/>
            <person name="Singh A."/>
            <person name="Wilkins M.J."/>
            <person name="Williams K.H."/>
            <person name="Banfield J.F."/>
        </authorList>
    </citation>
    <scope>NUCLEOTIDE SEQUENCE [LARGE SCALE GENOMIC DNA]</scope>
</reference>
<feature type="domain" description="Histidine kinase" evidence="14">
    <location>
        <begin position="238"/>
        <end position="453"/>
    </location>
</feature>
<organism evidence="15 16">
    <name type="scientific">Candidatus Azambacteria bacterium GW2011_GWA1_44_9</name>
    <dbReference type="NCBI Taxonomy" id="1618610"/>
    <lineage>
        <taxon>Bacteria</taxon>
        <taxon>Candidatus Azamiibacteriota</taxon>
    </lineage>
</organism>
<dbReference type="GO" id="GO:0005524">
    <property type="term" value="F:ATP binding"/>
    <property type="evidence" value="ECO:0007669"/>
    <property type="project" value="UniProtKB-KW"/>
</dbReference>
<name>A0A0G1MN79_9BACT</name>
<keyword evidence="5" id="KW-1003">Cell membrane</keyword>
<evidence type="ECO:0000256" key="4">
    <source>
        <dbReference type="ARBA" id="ARBA00012438"/>
    </source>
</evidence>
<dbReference type="PRINTS" id="PR00344">
    <property type="entry name" value="BCTRLSENSOR"/>
</dbReference>
<evidence type="ECO:0000256" key="7">
    <source>
        <dbReference type="ARBA" id="ARBA00022679"/>
    </source>
</evidence>
<dbReference type="Proteomes" id="UP000034595">
    <property type="component" value="Unassembled WGS sequence"/>
</dbReference>
<evidence type="ECO:0000256" key="8">
    <source>
        <dbReference type="ARBA" id="ARBA00022741"/>
    </source>
</evidence>
<dbReference type="GO" id="GO:0045121">
    <property type="term" value="C:membrane raft"/>
    <property type="evidence" value="ECO:0007669"/>
    <property type="project" value="UniProtKB-SubCell"/>
</dbReference>
<evidence type="ECO:0000256" key="10">
    <source>
        <dbReference type="ARBA" id="ARBA00022840"/>
    </source>
</evidence>
<dbReference type="SMART" id="SM00388">
    <property type="entry name" value="HisKA"/>
    <property type="match status" value="1"/>
</dbReference>
<dbReference type="GO" id="GO:0005886">
    <property type="term" value="C:plasma membrane"/>
    <property type="evidence" value="ECO:0007669"/>
    <property type="project" value="UniProtKB-SubCell"/>
</dbReference>
<dbReference type="InterPro" id="IPR003661">
    <property type="entry name" value="HisK_dim/P_dom"/>
</dbReference>
<dbReference type="InterPro" id="IPR036890">
    <property type="entry name" value="HATPase_C_sf"/>
</dbReference>
<evidence type="ECO:0000313" key="15">
    <source>
        <dbReference type="EMBL" id="KKT82257.1"/>
    </source>
</evidence>
<evidence type="ECO:0000313" key="16">
    <source>
        <dbReference type="Proteomes" id="UP000034595"/>
    </source>
</evidence>
<evidence type="ECO:0000256" key="2">
    <source>
        <dbReference type="ARBA" id="ARBA00004236"/>
    </source>
</evidence>
<comment type="catalytic activity">
    <reaction evidence="1">
        <text>ATP + protein L-histidine = ADP + protein N-phospho-L-histidine.</text>
        <dbReference type="EC" id="2.7.13.3"/>
    </reaction>
</comment>
<dbReference type="SUPFAM" id="SSF47384">
    <property type="entry name" value="Homodimeric domain of signal transducing histidine kinase"/>
    <property type="match status" value="1"/>
</dbReference>
<dbReference type="FunFam" id="1.10.287.130:FF:000001">
    <property type="entry name" value="Two-component sensor histidine kinase"/>
    <property type="match status" value="1"/>
</dbReference>
<keyword evidence="13" id="KW-0812">Transmembrane</keyword>
<dbReference type="InterPro" id="IPR004358">
    <property type="entry name" value="Sig_transdc_His_kin-like_C"/>
</dbReference>
<dbReference type="InterPro" id="IPR050736">
    <property type="entry name" value="Sensor_HK_Regulatory"/>
</dbReference>
<keyword evidence="12 13" id="KW-0472">Membrane</keyword>
<evidence type="ECO:0000256" key="6">
    <source>
        <dbReference type="ARBA" id="ARBA00022553"/>
    </source>
</evidence>
<accession>A0A0G1MN79</accession>
<keyword evidence="8" id="KW-0547">Nucleotide-binding</keyword>
<dbReference type="InterPro" id="IPR036097">
    <property type="entry name" value="HisK_dim/P_sf"/>
</dbReference>
<evidence type="ECO:0000256" key="12">
    <source>
        <dbReference type="ARBA" id="ARBA00023136"/>
    </source>
</evidence>
<dbReference type="Gene3D" id="3.30.565.10">
    <property type="entry name" value="Histidine kinase-like ATPase, C-terminal domain"/>
    <property type="match status" value="1"/>
</dbReference>
<feature type="transmembrane region" description="Helical" evidence="13">
    <location>
        <begin position="194"/>
        <end position="213"/>
    </location>
</feature>
<dbReference type="EMBL" id="LCJQ01000001">
    <property type="protein sequence ID" value="KKT82257.1"/>
    <property type="molecule type" value="Genomic_DNA"/>
</dbReference>
<proteinExistence type="predicted"/>
<evidence type="ECO:0000256" key="11">
    <source>
        <dbReference type="ARBA" id="ARBA00023012"/>
    </source>
</evidence>
<dbReference type="GO" id="GO:0000155">
    <property type="term" value="F:phosphorelay sensor kinase activity"/>
    <property type="evidence" value="ECO:0007669"/>
    <property type="project" value="InterPro"/>
</dbReference>
<protein>
    <recommendedName>
        <fullName evidence="4">histidine kinase</fullName>
        <ecNumber evidence="4">2.7.13.3</ecNumber>
    </recommendedName>
</protein>
<evidence type="ECO:0000256" key="5">
    <source>
        <dbReference type="ARBA" id="ARBA00022475"/>
    </source>
</evidence>
<evidence type="ECO:0000256" key="3">
    <source>
        <dbReference type="ARBA" id="ARBA00004314"/>
    </source>
</evidence>
<keyword evidence="11" id="KW-0902">Two-component regulatory system</keyword>
<dbReference type="FunFam" id="3.30.565.10:FF:000023">
    <property type="entry name" value="PAS domain-containing sensor histidine kinase"/>
    <property type="match status" value="1"/>
</dbReference>
<dbReference type="SMART" id="SM00387">
    <property type="entry name" value="HATPase_c"/>
    <property type="match status" value="1"/>
</dbReference>
<dbReference type="Gene3D" id="1.10.287.130">
    <property type="match status" value="1"/>
</dbReference>
<dbReference type="CDD" id="cd00082">
    <property type="entry name" value="HisKA"/>
    <property type="match status" value="1"/>
</dbReference>
<keyword evidence="7" id="KW-0808">Transferase</keyword>
<dbReference type="InterPro" id="IPR005467">
    <property type="entry name" value="His_kinase_dom"/>
</dbReference>
<dbReference type="PANTHER" id="PTHR43711">
    <property type="entry name" value="TWO-COMPONENT HISTIDINE KINASE"/>
    <property type="match status" value="1"/>
</dbReference>
<dbReference type="AlphaFoldDB" id="A0A0G1MN79"/>
<dbReference type="PROSITE" id="PS50109">
    <property type="entry name" value="HIS_KIN"/>
    <property type="match status" value="1"/>
</dbReference>
<dbReference type="EC" id="2.7.13.3" evidence="4"/>